<evidence type="ECO:0000256" key="7">
    <source>
        <dbReference type="SAM" id="Phobius"/>
    </source>
</evidence>
<accession>A0AAD4IVH6</accession>
<dbReference type="EMBL" id="SDAM02001762">
    <property type="protein sequence ID" value="KAH6821940.1"/>
    <property type="molecule type" value="Genomic_DNA"/>
</dbReference>
<evidence type="ECO:0000313" key="8">
    <source>
        <dbReference type="EMBL" id="KAH6821940.1"/>
    </source>
</evidence>
<evidence type="ECO:0000256" key="4">
    <source>
        <dbReference type="ARBA" id="ARBA00022692"/>
    </source>
</evidence>
<gene>
    <name evidence="8" type="ORF">C2S53_016665</name>
</gene>
<dbReference type="PANTHER" id="PTHR14233:SF4">
    <property type="entry name" value="SOLUTE CARRIER FAMILY 35 MEMBER F2"/>
    <property type="match status" value="1"/>
</dbReference>
<keyword evidence="9" id="KW-1185">Reference proteome</keyword>
<comment type="subcellular location">
    <subcellularLocation>
        <location evidence="1">Membrane</location>
        <topology evidence="1">Multi-pass membrane protein</topology>
    </subcellularLocation>
</comment>
<evidence type="ECO:0000313" key="9">
    <source>
        <dbReference type="Proteomes" id="UP001190926"/>
    </source>
</evidence>
<protein>
    <submittedName>
        <fullName evidence="8">Solute carrier family 35 protein</fullName>
    </submittedName>
</protein>
<dbReference type="GO" id="GO:0016020">
    <property type="term" value="C:membrane"/>
    <property type="evidence" value="ECO:0007669"/>
    <property type="project" value="UniProtKB-SubCell"/>
</dbReference>
<keyword evidence="6 7" id="KW-0472">Membrane</keyword>
<proteinExistence type="inferred from homology"/>
<keyword evidence="3" id="KW-0813">Transport</keyword>
<evidence type="ECO:0000256" key="5">
    <source>
        <dbReference type="ARBA" id="ARBA00022989"/>
    </source>
</evidence>
<evidence type="ECO:0000256" key="2">
    <source>
        <dbReference type="ARBA" id="ARBA00007863"/>
    </source>
</evidence>
<comment type="caution">
    <text evidence="8">The sequence shown here is derived from an EMBL/GenBank/DDBJ whole genome shotgun (WGS) entry which is preliminary data.</text>
</comment>
<comment type="similarity">
    <text evidence="2">Belongs to the SLC35F solute transporter family.</text>
</comment>
<dbReference type="InterPro" id="IPR052221">
    <property type="entry name" value="SLC35F_Transporter"/>
</dbReference>
<dbReference type="InterPro" id="IPR009262">
    <property type="entry name" value="SLC35_F1/F2/F6"/>
</dbReference>
<keyword evidence="4 7" id="KW-0812">Transmembrane</keyword>
<dbReference type="Proteomes" id="UP001190926">
    <property type="component" value="Unassembled WGS sequence"/>
</dbReference>
<evidence type="ECO:0000256" key="6">
    <source>
        <dbReference type="ARBA" id="ARBA00023136"/>
    </source>
</evidence>
<organism evidence="8 9">
    <name type="scientific">Perilla frutescens var. hirtella</name>
    <name type="common">Perilla citriodora</name>
    <name type="synonym">Perilla setoyensis</name>
    <dbReference type="NCBI Taxonomy" id="608512"/>
    <lineage>
        <taxon>Eukaryota</taxon>
        <taxon>Viridiplantae</taxon>
        <taxon>Streptophyta</taxon>
        <taxon>Embryophyta</taxon>
        <taxon>Tracheophyta</taxon>
        <taxon>Spermatophyta</taxon>
        <taxon>Magnoliopsida</taxon>
        <taxon>eudicotyledons</taxon>
        <taxon>Gunneridae</taxon>
        <taxon>Pentapetalae</taxon>
        <taxon>asterids</taxon>
        <taxon>lamiids</taxon>
        <taxon>Lamiales</taxon>
        <taxon>Lamiaceae</taxon>
        <taxon>Nepetoideae</taxon>
        <taxon>Elsholtzieae</taxon>
        <taxon>Perilla</taxon>
    </lineage>
</organism>
<dbReference type="AlphaFoldDB" id="A0AAD4IVH6"/>
<keyword evidence="5 7" id="KW-1133">Transmembrane helix</keyword>
<dbReference type="Pfam" id="PF06027">
    <property type="entry name" value="SLC35F"/>
    <property type="match status" value="1"/>
</dbReference>
<evidence type="ECO:0000256" key="3">
    <source>
        <dbReference type="ARBA" id="ARBA00022448"/>
    </source>
</evidence>
<evidence type="ECO:0000256" key="1">
    <source>
        <dbReference type="ARBA" id="ARBA00004141"/>
    </source>
</evidence>
<feature type="transmembrane region" description="Helical" evidence="7">
    <location>
        <begin position="30"/>
        <end position="48"/>
    </location>
</feature>
<reference evidence="8 9" key="1">
    <citation type="journal article" date="2021" name="Nat. Commun.">
        <title>Incipient diploidization of the medicinal plant Perilla within 10,000 years.</title>
        <authorList>
            <person name="Zhang Y."/>
            <person name="Shen Q."/>
            <person name="Leng L."/>
            <person name="Zhang D."/>
            <person name="Chen S."/>
            <person name="Shi Y."/>
            <person name="Ning Z."/>
            <person name="Chen S."/>
        </authorList>
    </citation>
    <scope>NUCLEOTIDE SEQUENCE [LARGE SCALE GENOMIC DNA]</scope>
    <source>
        <strain evidence="9">cv. PC099</strain>
    </source>
</reference>
<dbReference type="PANTHER" id="PTHR14233">
    <property type="entry name" value="DUF914-RELATED"/>
    <property type="match status" value="1"/>
</dbReference>
<dbReference type="GO" id="GO:0022857">
    <property type="term" value="F:transmembrane transporter activity"/>
    <property type="evidence" value="ECO:0007669"/>
    <property type="project" value="InterPro"/>
</dbReference>
<name>A0AAD4IVH6_PERFH</name>
<sequence>MNNFEVEVEAGKELEKGLLGIETKYRFKKLVGVVIYVAALVMVVFSYVHSANRSSGSNPIKGDLLVIAGATLYGVSNVSEVGM</sequence>